<feature type="compositionally biased region" description="Polar residues" evidence="1">
    <location>
        <begin position="8"/>
        <end position="20"/>
    </location>
</feature>
<evidence type="ECO:0000256" key="1">
    <source>
        <dbReference type="SAM" id="MobiDB-lite"/>
    </source>
</evidence>
<reference evidence="2" key="1">
    <citation type="journal article" date="2022" name="bioRxiv">
        <title>Sequencing and chromosome-scale assembly of the giantPleurodeles waltlgenome.</title>
        <authorList>
            <person name="Brown T."/>
            <person name="Elewa A."/>
            <person name="Iarovenko S."/>
            <person name="Subramanian E."/>
            <person name="Araus A.J."/>
            <person name="Petzold A."/>
            <person name="Susuki M."/>
            <person name="Suzuki K.-i.T."/>
            <person name="Hayashi T."/>
            <person name="Toyoda A."/>
            <person name="Oliveira C."/>
            <person name="Osipova E."/>
            <person name="Leigh N.D."/>
            <person name="Simon A."/>
            <person name="Yun M.H."/>
        </authorList>
    </citation>
    <scope>NUCLEOTIDE SEQUENCE</scope>
    <source>
        <strain evidence="2">20211129_DDA</strain>
        <tissue evidence="2">Liver</tissue>
    </source>
</reference>
<dbReference type="Proteomes" id="UP001066276">
    <property type="component" value="Chromosome 6"/>
</dbReference>
<organism evidence="2 3">
    <name type="scientific">Pleurodeles waltl</name>
    <name type="common">Iberian ribbed newt</name>
    <dbReference type="NCBI Taxonomy" id="8319"/>
    <lineage>
        <taxon>Eukaryota</taxon>
        <taxon>Metazoa</taxon>
        <taxon>Chordata</taxon>
        <taxon>Craniata</taxon>
        <taxon>Vertebrata</taxon>
        <taxon>Euteleostomi</taxon>
        <taxon>Amphibia</taxon>
        <taxon>Batrachia</taxon>
        <taxon>Caudata</taxon>
        <taxon>Salamandroidea</taxon>
        <taxon>Salamandridae</taxon>
        <taxon>Pleurodelinae</taxon>
        <taxon>Pleurodeles</taxon>
    </lineage>
</organism>
<accession>A0AAV7QTD4</accession>
<proteinExistence type="predicted"/>
<dbReference type="EMBL" id="JANPWB010000010">
    <property type="protein sequence ID" value="KAJ1143787.1"/>
    <property type="molecule type" value="Genomic_DNA"/>
</dbReference>
<feature type="region of interest" description="Disordered" evidence="1">
    <location>
        <begin position="1"/>
        <end position="24"/>
    </location>
</feature>
<protein>
    <submittedName>
        <fullName evidence="2">Uncharacterized protein</fullName>
    </submittedName>
</protein>
<evidence type="ECO:0000313" key="2">
    <source>
        <dbReference type="EMBL" id="KAJ1143787.1"/>
    </source>
</evidence>
<comment type="caution">
    <text evidence="2">The sequence shown here is derived from an EMBL/GenBank/DDBJ whole genome shotgun (WGS) entry which is preliminary data.</text>
</comment>
<keyword evidence="3" id="KW-1185">Reference proteome</keyword>
<dbReference type="AlphaFoldDB" id="A0AAV7QTD4"/>
<gene>
    <name evidence="2" type="ORF">NDU88_010091</name>
</gene>
<name>A0AAV7QTD4_PLEWA</name>
<evidence type="ECO:0000313" key="3">
    <source>
        <dbReference type="Proteomes" id="UP001066276"/>
    </source>
</evidence>
<sequence length="89" mass="9545">MGQHKWTDASQGNTMGQYTTPVALPQRPAELEVSGDVAGAPLSAGEPSRAELLPTIQDSRVALEGKIKTVAVEVNLLKVDLRKHGSRIR</sequence>